<evidence type="ECO:0000256" key="7">
    <source>
        <dbReference type="ARBA" id="ARBA00048488"/>
    </source>
</evidence>
<comment type="function">
    <text evidence="5 10">Has an important function as a repair enzyme for proteins that have been inactivated by oxidation. Catalyzes the reversible oxidation-reduction of methionine sulfoxide in proteins to methionine.</text>
</comment>
<keyword evidence="13" id="KW-1185">Reference proteome</keyword>
<comment type="similarity">
    <text evidence="1">In the C-terminal section; belongs to the MsrB Met sulfoxide reductase family.</text>
</comment>
<dbReference type="EC" id="1.8.4.12" evidence="9"/>
<dbReference type="GO" id="GO:0033743">
    <property type="term" value="F:peptide-methionine (R)-S-oxide reductase activity"/>
    <property type="evidence" value="ECO:0007669"/>
    <property type="project" value="UniProtKB-EC"/>
</dbReference>
<dbReference type="InterPro" id="IPR011057">
    <property type="entry name" value="Mss4-like_sf"/>
</dbReference>
<feature type="domain" description="MsrB" evidence="11">
    <location>
        <begin position="178"/>
        <end position="301"/>
    </location>
</feature>
<dbReference type="PROSITE" id="PS51790">
    <property type="entry name" value="MSRB"/>
    <property type="match status" value="1"/>
</dbReference>
<comment type="caution">
    <text evidence="12">The sequence shown here is derived from an EMBL/GenBank/DDBJ whole genome shotgun (WGS) entry which is preliminary data.</text>
</comment>
<dbReference type="InterPro" id="IPR028427">
    <property type="entry name" value="Met_Sox_Rdtase_MsrB"/>
</dbReference>
<comment type="similarity">
    <text evidence="10">Belongs to the MsrA Met sulfoxide reductase family.</text>
</comment>
<dbReference type="EC" id="1.8.4.11" evidence="10"/>
<dbReference type="InterPro" id="IPR036509">
    <property type="entry name" value="Met_Sox_Rdtase_MsrA_sf"/>
</dbReference>
<evidence type="ECO:0000256" key="8">
    <source>
        <dbReference type="ARBA" id="ARBA00048782"/>
    </source>
</evidence>
<evidence type="ECO:0000256" key="1">
    <source>
        <dbReference type="ARBA" id="ARBA00008076"/>
    </source>
</evidence>
<evidence type="ECO:0000256" key="5">
    <source>
        <dbReference type="ARBA" id="ARBA00024679"/>
    </source>
</evidence>
<dbReference type="InterPro" id="IPR002579">
    <property type="entry name" value="Met_Sox_Rdtase_MsrB_dom"/>
</dbReference>
<dbReference type="Gene3D" id="3.30.1060.10">
    <property type="entry name" value="Peptide methionine sulphoxide reductase MsrA"/>
    <property type="match status" value="1"/>
</dbReference>
<dbReference type="PANTHER" id="PTHR10173:SF59">
    <property type="entry name" value="PEPTIDE METHIONINE SULFOXIDE REDUCTASE MSRA_MSRB"/>
    <property type="match status" value="1"/>
</dbReference>
<name>A0ABR6WRT9_9FIRM</name>
<dbReference type="RefSeq" id="WP_186841224.1">
    <property type="nucleotide sequence ID" value="NZ_WJBC01000002.1"/>
</dbReference>
<comment type="catalytic activity">
    <reaction evidence="7 9">
        <text>L-methionyl-[protein] + [thioredoxin]-disulfide + H2O = L-methionyl-(R)-S-oxide-[protein] + [thioredoxin]-dithiol</text>
        <dbReference type="Rhea" id="RHEA:24164"/>
        <dbReference type="Rhea" id="RHEA-COMP:10698"/>
        <dbReference type="Rhea" id="RHEA-COMP:10700"/>
        <dbReference type="Rhea" id="RHEA-COMP:12313"/>
        <dbReference type="Rhea" id="RHEA-COMP:12314"/>
        <dbReference type="ChEBI" id="CHEBI:15377"/>
        <dbReference type="ChEBI" id="CHEBI:16044"/>
        <dbReference type="ChEBI" id="CHEBI:29950"/>
        <dbReference type="ChEBI" id="CHEBI:45764"/>
        <dbReference type="ChEBI" id="CHEBI:50058"/>
        <dbReference type="EC" id="1.8.4.12"/>
    </reaction>
</comment>
<dbReference type="InterPro" id="IPR002569">
    <property type="entry name" value="Met_Sox_Rdtase_MsrA_dom"/>
</dbReference>
<evidence type="ECO:0000256" key="2">
    <source>
        <dbReference type="ARBA" id="ARBA00011017"/>
    </source>
</evidence>
<dbReference type="SUPFAM" id="SSF55068">
    <property type="entry name" value="Peptide methionine sulfoxide reductase"/>
    <property type="match status" value="1"/>
</dbReference>
<comment type="catalytic activity">
    <reaction evidence="8 10">
        <text>[thioredoxin]-disulfide + L-methionine + H2O = L-methionine (S)-S-oxide + [thioredoxin]-dithiol</text>
        <dbReference type="Rhea" id="RHEA:19993"/>
        <dbReference type="Rhea" id="RHEA-COMP:10698"/>
        <dbReference type="Rhea" id="RHEA-COMP:10700"/>
        <dbReference type="ChEBI" id="CHEBI:15377"/>
        <dbReference type="ChEBI" id="CHEBI:29950"/>
        <dbReference type="ChEBI" id="CHEBI:50058"/>
        <dbReference type="ChEBI" id="CHEBI:57844"/>
        <dbReference type="ChEBI" id="CHEBI:58772"/>
        <dbReference type="EC" id="1.8.4.11"/>
    </reaction>
</comment>
<comment type="catalytic activity">
    <reaction evidence="6 10">
        <text>L-methionyl-[protein] + [thioredoxin]-disulfide + H2O = L-methionyl-(S)-S-oxide-[protein] + [thioredoxin]-dithiol</text>
        <dbReference type="Rhea" id="RHEA:14217"/>
        <dbReference type="Rhea" id="RHEA-COMP:10698"/>
        <dbReference type="Rhea" id="RHEA-COMP:10700"/>
        <dbReference type="Rhea" id="RHEA-COMP:12313"/>
        <dbReference type="Rhea" id="RHEA-COMP:12315"/>
        <dbReference type="ChEBI" id="CHEBI:15377"/>
        <dbReference type="ChEBI" id="CHEBI:16044"/>
        <dbReference type="ChEBI" id="CHEBI:29950"/>
        <dbReference type="ChEBI" id="CHEBI:44120"/>
        <dbReference type="ChEBI" id="CHEBI:50058"/>
        <dbReference type="EC" id="1.8.4.11"/>
    </reaction>
</comment>
<dbReference type="NCBIfam" id="TIGR00357">
    <property type="entry name" value="peptide-methionine (R)-S-oxide reductase MsrB"/>
    <property type="match status" value="1"/>
</dbReference>
<evidence type="ECO:0000256" key="6">
    <source>
        <dbReference type="ARBA" id="ARBA00047806"/>
    </source>
</evidence>
<dbReference type="Pfam" id="PF01625">
    <property type="entry name" value="PMSR"/>
    <property type="match status" value="1"/>
</dbReference>
<reference evidence="12 13" key="1">
    <citation type="journal article" date="2020" name="mSystems">
        <title>Defining Genomic and Predicted Metabolic Features of the Acetobacterium Genus.</title>
        <authorList>
            <person name="Ross D.E."/>
            <person name="Marshall C.W."/>
            <person name="Gulliver D."/>
            <person name="May H.D."/>
            <person name="Norman R.S."/>
        </authorList>
    </citation>
    <scope>NUCLEOTIDE SEQUENCE [LARGE SCALE GENOMIC DNA]</scope>
    <source>
        <strain evidence="12 13">DSM 8238</strain>
    </source>
</reference>
<proteinExistence type="inferred from homology"/>
<organism evidence="12 13">
    <name type="scientific">Acetobacterium fimetarium</name>
    <dbReference type="NCBI Taxonomy" id="52691"/>
    <lineage>
        <taxon>Bacteria</taxon>
        <taxon>Bacillati</taxon>
        <taxon>Bacillota</taxon>
        <taxon>Clostridia</taxon>
        <taxon>Eubacteriales</taxon>
        <taxon>Eubacteriaceae</taxon>
        <taxon>Acetobacterium</taxon>
    </lineage>
</organism>
<feature type="active site" description="Nucleophile" evidence="9">
    <location>
        <position position="290"/>
    </location>
</feature>
<dbReference type="HAMAP" id="MF_01400">
    <property type="entry name" value="MsrB"/>
    <property type="match status" value="1"/>
</dbReference>
<evidence type="ECO:0000256" key="4">
    <source>
        <dbReference type="ARBA" id="ARBA00023268"/>
    </source>
</evidence>
<dbReference type="Gene3D" id="2.170.150.20">
    <property type="entry name" value="Peptide methionine sulfoxide reductase"/>
    <property type="match status" value="1"/>
</dbReference>
<keyword evidence="3 9" id="KW-0560">Oxidoreductase</keyword>
<accession>A0ABR6WRT9</accession>
<gene>
    <name evidence="9 12" type="primary">msrB</name>
    <name evidence="10" type="synonym">msrA</name>
    <name evidence="12" type="ORF">GH808_02505</name>
</gene>
<protein>
    <recommendedName>
        <fullName evidence="9 10">Multifunctional fusion protein</fullName>
    </recommendedName>
    <domain>
        <recommendedName>
            <fullName evidence="10">Peptide methionine sulfoxide reductase MsrA</fullName>
            <shortName evidence="10">Protein-methionine-S-oxide reductase</shortName>
            <ecNumber evidence="10">1.8.4.11</ecNumber>
        </recommendedName>
        <alternativeName>
            <fullName evidence="10">Peptide-methionine (S)-S-oxide reductase</fullName>
            <shortName evidence="10">Peptide Met(O) reductase</shortName>
        </alternativeName>
    </domain>
    <domain>
        <recommendedName>
            <fullName evidence="9">Peptide methionine sulfoxide reductase MsrB</fullName>
            <ecNumber evidence="9">1.8.4.12</ecNumber>
        </recommendedName>
        <alternativeName>
            <fullName evidence="9">Peptide-methionine (R)-S-oxide reductase</fullName>
        </alternativeName>
    </domain>
</protein>
<dbReference type="HAMAP" id="MF_01401">
    <property type="entry name" value="MsrA"/>
    <property type="match status" value="1"/>
</dbReference>
<dbReference type="EMBL" id="WJBC01000002">
    <property type="protein sequence ID" value="MBC3803315.1"/>
    <property type="molecule type" value="Genomic_DNA"/>
</dbReference>
<evidence type="ECO:0000256" key="3">
    <source>
        <dbReference type="ARBA" id="ARBA00023002"/>
    </source>
</evidence>
<evidence type="ECO:0000313" key="12">
    <source>
        <dbReference type="EMBL" id="MBC3803315.1"/>
    </source>
</evidence>
<feature type="active site" evidence="10">
    <location>
        <position position="11"/>
    </location>
</feature>
<dbReference type="Pfam" id="PF01641">
    <property type="entry name" value="SelR"/>
    <property type="match status" value="1"/>
</dbReference>
<evidence type="ECO:0000256" key="10">
    <source>
        <dbReference type="HAMAP-Rule" id="MF_01401"/>
    </source>
</evidence>
<evidence type="ECO:0000313" key="13">
    <source>
        <dbReference type="Proteomes" id="UP000603234"/>
    </source>
</evidence>
<comment type="similarity">
    <text evidence="2">In the N-terminal section; belongs to the MsrA Met sulfoxide reductase family.</text>
</comment>
<evidence type="ECO:0000259" key="11">
    <source>
        <dbReference type="PROSITE" id="PS51790"/>
    </source>
</evidence>
<evidence type="ECO:0000256" key="9">
    <source>
        <dbReference type="HAMAP-Rule" id="MF_01400"/>
    </source>
</evidence>
<comment type="caution">
    <text evidence="9">Lacks conserved residue(s) required for the propagation of feature annotation.</text>
</comment>
<dbReference type="NCBIfam" id="TIGR00401">
    <property type="entry name" value="msrA"/>
    <property type="match status" value="1"/>
</dbReference>
<comment type="similarity">
    <text evidence="9">Belongs to the MsrB Met sulfoxide reductase family.</text>
</comment>
<dbReference type="SUPFAM" id="SSF51316">
    <property type="entry name" value="Mss4-like"/>
    <property type="match status" value="1"/>
</dbReference>
<dbReference type="Proteomes" id="UP000603234">
    <property type="component" value="Unassembled WGS sequence"/>
</dbReference>
<dbReference type="PANTHER" id="PTHR10173">
    <property type="entry name" value="METHIONINE SULFOXIDE REDUCTASE"/>
    <property type="match status" value="1"/>
</dbReference>
<keyword evidence="4" id="KW-0511">Multifunctional enzyme</keyword>
<sequence>MQKEIYLAGGCFWGTEKYFENIAGVLETEVGYANGKTEKPTYAQVCHHNTGHAETVKVIYDDSSIRLPFILKLYFDVINPVSLNRQGGDTGTQYRTGIYFTDPRDQAVIDDAIAQLQKQYREKIAIEVKPLRNYYRAETEHQKYLDKNPHGYCHIGSGKFEQARTAVDLSHQYSKKTNAQLKEALTDLQYDVTQHNATEPPFDNAYFDEFKAGIYVDITTGQPLFVSTDKFESGCGWPSFARPIEAAMLVEVTDKSLQMARTEVRSKIGDAHLGHVFDDGPKEKGGLRYCINSAALKFIPKEEMAAAGYGEYLPLVK</sequence>